<evidence type="ECO:0000259" key="2">
    <source>
        <dbReference type="PROSITE" id="PS50894"/>
    </source>
</evidence>
<protein>
    <recommendedName>
        <fullName evidence="2">HPt domain-containing protein</fullName>
    </recommendedName>
</protein>
<gene>
    <name evidence="3" type="ORF">GCM10011387_09940</name>
</gene>
<feature type="modified residue" description="Phosphohistidine" evidence="1">
    <location>
        <position position="62"/>
    </location>
</feature>
<dbReference type="Gene3D" id="1.20.120.160">
    <property type="entry name" value="HPT domain"/>
    <property type="match status" value="1"/>
</dbReference>
<dbReference type="GO" id="GO:0000160">
    <property type="term" value="P:phosphorelay signal transduction system"/>
    <property type="evidence" value="ECO:0007669"/>
    <property type="project" value="InterPro"/>
</dbReference>
<dbReference type="InterPro" id="IPR036641">
    <property type="entry name" value="HPT_dom_sf"/>
</dbReference>
<proteinExistence type="predicted"/>
<keyword evidence="4" id="KW-1185">Reference proteome</keyword>
<dbReference type="GO" id="GO:0004672">
    <property type="term" value="F:protein kinase activity"/>
    <property type="evidence" value="ECO:0007669"/>
    <property type="project" value="UniProtKB-ARBA"/>
</dbReference>
<dbReference type="RefSeq" id="WP_188625750.1">
    <property type="nucleotide sequence ID" value="NZ_BMIL01000003.1"/>
</dbReference>
<name>A0A916XBD5_9SPHI</name>
<dbReference type="AlphaFoldDB" id="A0A916XBD5"/>
<reference evidence="3" key="1">
    <citation type="journal article" date="2014" name="Int. J. Syst. Evol. Microbiol.">
        <title>Complete genome sequence of Corynebacterium casei LMG S-19264T (=DSM 44701T), isolated from a smear-ripened cheese.</title>
        <authorList>
            <consortium name="US DOE Joint Genome Institute (JGI-PGF)"/>
            <person name="Walter F."/>
            <person name="Albersmeier A."/>
            <person name="Kalinowski J."/>
            <person name="Ruckert C."/>
        </authorList>
    </citation>
    <scope>NUCLEOTIDE SEQUENCE</scope>
    <source>
        <strain evidence="3">CGMCC 1.15343</strain>
    </source>
</reference>
<accession>A0A916XBD5</accession>
<reference evidence="3" key="2">
    <citation type="submission" date="2020-09" db="EMBL/GenBank/DDBJ databases">
        <authorList>
            <person name="Sun Q."/>
            <person name="Zhou Y."/>
        </authorList>
    </citation>
    <scope>NUCLEOTIDE SEQUENCE</scope>
    <source>
        <strain evidence="3">CGMCC 1.15343</strain>
    </source>
</reference>
<evidence type="ECO:0000256" key="1">
    <source>
        <dbReference type="PROSITE-ProRule" id="PRU00110"/>
    </source>
</evidence>
<evidence type="ECO:0000313" key="4">
    <source>
        <dbReference type="Proteomes" id="UP000651668"/>
    </source>
</evidence>
<dbReference type="PROSITE" id="PS50894">
    <property type="entry name" value="HPT"/>
    <property type="match status" value="1"/>
</dbReference>
<evidence type="ECO:0000313" key="3">
    <source>
        <dbReference type="EMBL" id="GGC58266.1"/>
    </source>
</evidence>
<dbReference type="Pfam" id="PF01627">
    <property type="entry name" value="Hpt"/>
    <property type="match status" value="1"/>
</dbReference>
<keyword evidence="1" id="KW-0597">Phosphoprotein</keyword>
<comment type="caution">
    <text evidence="3">The sequence shown here is derived from an EMBL/GenBank/DDBJ whole genome shotgun (WGS) entry which is preliminary data.</text>
</comment>
<dbReference type="InterPro" id="IPR008207">
    <property type="entry name" value="Sig_transdc_His_kin_Hpt_dom"/>
</dbReference>
<organism evidence="3 4">
    <name type="scientific">Pedobacter quisquiliarum</name>
    <dbReference type="NCBI Taxonomy" id="1834438"/>
    <lineage>
        <taxon>Bacteria</taxon>
        <taxon>Pseudomonadati</taxon>
        <taxon>Bacteroidota</taxon>
        <taxon>Sphingobacteriia</taxon>
        <taxon>Sphingobacteriales</taxon>
        <taxon>Sphingobacteriaceae</taxon>
        <taxon>Pedobacter</taxon>
    </lineage>
</organism>
<feature type="domain" description="HPt" evidence="2">
    <location>
        <begin position="23"/>
        <end position="124"/>
    </location>
</feature>
<sequence>MIDKAKNTEPLDLSYLRDMSGDSIEFMIEMIDMFKQQTPIYINDLAAALKEQNWAKVASCAHKIKPTFAYVGRDDAKNHMQLMEHNARDQKDVETLPTALQELNSFIEILNVQLDTAKSELQKQL</sequence>
<dbReference type="SUPFAM" id="SSF47226">
    <property type="entry name" value="Histidine-containing phosphotransfer domain, HPT domain"/>
    <property type="match status" value="1"/>
</dbReference>
<dbReference type="EMBL" id="BMIL01000003">
    <property type="protein sequence ID" value="GGC58266.1"/>
    <property type="molecule type" value="Genomic_DNA"/>
</dbReference>
<dbReference type="Proteomes" id="UP000651668">
    <property type="component" value="Unassembled WGS sequence"/>
</dbReference>